<evidence type="ECO:0000259" key="4">
    <source>
        <dbReference type="PROSITE" id="PS51782"/>
    </source>
</evidence>
<dbReference type="Gene3D" id="3.30.200.20">
    <property type="entry name" value="Phosphorylase Kinase, domain 1"/>
    <property type="match status" value="1"/>
</dbReference>
<dbReference type="Gene3D" id="1.10.510.10">
    <property type="entry name" value="Transferase(Phosphotransferase) domain 1"/>
    <property type="match status" value="1"/>
</dbReference>
<dbReference type="InterPro" id="IPR008271">
    <property type="entry name" value="Ser/Thr_kinase_AS"/>
</dbReference>
<dbReference type="Pfam" id="PF23472">
    <property type="entry name" value="LysM2_CERK1_LYK3_4_5"/>
    <property type="match status" value="1"/>
</dbReference>
<dbReference type="Proteomes" id="UP001497444">
    <property type="component" value="Chromosome 15"/>
</dbReference>
<gene>
    <name evidence="5" type="ORF">CSSPJE1EN1_LOCUS8610</name>
</gene>
<evidence type="ECO:0000259" key="3">
    <source>
        <dbReference type="PROSITE" id="PS50011"/>
    </source>
</evidence>
<protein>
    <submittedName>
        <fullName evidence="5">Uncharacterized protein</fullName>
    </submittedName>
</protein>
<dbReference type="EMBL" id="OZ020110">
    <property type="protein sequence ID" value="CAK9263132.1"/>
    <property type="molecule type" value="Genomic_DNA"/>
</dbReference>
<feature type="signal peptide" evidence="2">
    <location>
        <begin position="1"/>
        <end position="23"/>
    </location>
</feature>
<accession>A0ABP0W9N2</accession>
<evidence type="ECO:0000313" key="6">
    <source>
        <dbReference type="Proteomes" id="UP001497444"/>
    </source>
</evidence>
<dbReference type="PROSITE" id="PS00108">
    <property type="entry name" value="PROTEIN_KINASE_ST"/>
    <property type="match status" value="1"/>
</dbReference>
<dbReference type="SUPFAM" id="SSF56112">
    <property type="entry name" value="Protein kinase-like (PK-like)"/>
    <property type="match status" value="1"/>
</dbReference>
<dbReference type="InterPro" id="IPR052611">
    <property type="entry name" value="Plant_RLK_LysM"/>
</dbReference>
<dbReference type="InterPro" id="IPR056562">
    <property type="entry name" value="LysM2_CERK1_LYK3_4_5"/>
</dbReference>
<dbReference type="Gene3D" id="3.10.350.10">
    <property type="entry name" value="LysM domain"/>
    <property type="match status" value="1"/>
</dbReference>
<dbReference type="InterPro" id="IPR018392">
    <property type="entry name" value="LysM"/>
</dbReference>
<dbReference type="InterPro" id="IPR011009">
    <property type="entry name" value="Kinase-like_dom_sf"/>
</dbReference>
<evidence type="ECO:0000256" key="1">
    <source>
        <dbReference type="SAM" id="Phobius"/>
    </source>
</evidence>
<feature type="domain" description="LysM" evidence="4">
    <location>
        <begin position="111"/>
        <end position="157"/>
    </location>
</feature>
<sequence>MQALFWILLVLSVMYVLMQGASSAQQAYNNASGYTCPANNSSSSSCSATILYRTQTLNEKLTNVATLFNATVKAIANLSNIKQFSGSLAFATPLYIPITCRCLNGTYQAPVSRLITNGDTFFTIANEYEGLTTVQAIQAANPNQVSTNLMIGTNITIPLRCACPAASAAQQQTDHEITNFFLTFVVFPGETLDVVSSYSNVCIPDLEAANKVNAHTTLETHTTFLVPLANLPTLSSINFETPHRSASSDRRFYIGLGIGISTTLVAVSLLAIFLVLTCKKKWDPKNGRGVPELESEIGEMLTNNKGDTMVSSDGFQKDVLLARMSDMVGSGKPLVFSYEELQEATMNFSDGKRIQGSVFWGKVRGKLVGIKQMKRNMTESELKILTQVQHANLVKLVGICQNNTEYLYLVYEYAENGSLSDCLHNKNVNPRTNFLRSGAIFLPWTTRIHIALDVASSLDYIHNYTNPSFVHRDVKSSNILLDGNFRAKLRTFRMAKSANGSRTRPTLTKDIVGTQGYMAPEYLEHGLATPKADVFAFGVVLLEILSGKEAMMRLVEGVENGAGKAREARPLSSQIDEVLEGDNFKEKLQAWMDPLLQNAYPLDTACSVANLTRNCLLAVPELRPNMKDINYALSKIL</sequence>
<dbReference type="SMART" id="SM00257">
    <property type="entry name" value="LysM"/>
    <property type="match status" value="1"/>
</dbReference>
<dbReference type="PROSITE" id="PS51782">
    <property type="entry name" value="LYSM"/>
    <property type="match status" value="1"/>
</dbReference>
<dbReference type="SMART" id="SM00220">
    <property type="entry name" value="S_TKc"/>
    <property type="match status" value="1"/>
</dbReference>
<dbReference type="Pfam" id="PF00069">
    <property type="entry name" value="Pkinase"/>
    <property type="match status" value="1"/>
</dbReference>
<keyword evidence="1" id="KW-0472">Membrane</keyword>
<evidence type="ECO:0000313" key="5">
    <source>
        <dbReference type="EMBL" id="CAK9263132.1"/>
    </source>
</evidence>
<name>A0ABP0W9N2_9BRYO</name>
<keyword evidence="1" id="KW-1133">Transmembrane helix</keyword>
<dbReference type="InterPro" id="IPR000719">
    <property type="entry name" value="Prot_kinase_dom"/>
</dbReference>
<keyword evidence="2" id="KW-0732">Signal</keyword>
<dbReference type="PANTHER" id="PTHR45927:SF6">
    <property type="entry name" value="PROTEIN LYK5"/>
    <property type="match status" value="1"/>
</dbReference>
<evidence type="ECO:0000256" key="2">
    <source>
        <dbReference type="SAM" id="SignalP"/>
    </source>
</evidence>
<dbReference type="CDD" id="cd00118">
    <property type="entry name" value="LysM"/>
    <property type="match status" value="1"/>
</dbReference>
<organism evidence="5 6">
    <name type="scientific">Sphagnum jensenii</name>
    <dbReference type="NCBI Taxonomy" id="128206"/>
    <lineage>
        <taxon>Eukaryota</taxon>
        <taxon>Viridiplantae</taxon>
        <taxon>Streptophyta</taxon>
        <taxon>Embryophyta</taxon>
        <taxon>Bryophyta</taxon>
        <taxon>Sphagnophytina</taxon>
        <taxon>Sphagnopsida</taxon>
        <taxon>Sphagnales</taxon>
        <taxon>Sphagnaceae</taxon>
        <taxon>Sphagnum</taxon>
    </lineage>
</organism>
<dbReference type="InterPro" id="IPR036779">
    <property type="entry name" value="LysM_dom_sf"/>
</dbReference>
<feature type="domain" description="Protein kinase" evidence="3">
    <location>
        <begin position="322"/>
        <end position="637"/>
    </location>
</feature>
<keyword evidence="1" id="KW-0812">Transmembrane</keyword>
<feature type="non-terminal residue" evidence="5">
    <location>
        <position position="637"/>
    </location>
</feature>
<proteinExistence type="predicted"/>
<feature type="transmembrane region" description="Helical" evidence="1">
    <location>
        <begin position="252"/>
        <end position="276"/>
    </location>
</feature>
<feature type="chain" id="PRO_5045155636" evidence="2">
    <location>
        <begin position="24"/>
        <end position="637"/>
    </location>
</feature>
<dbReference type="PANTHER" id="PTHR45927">
    <property type="entry name" value="LYSM-DOMAIN RECEPTOR-LIKE KINASE-RELATED"/>
    <property type="match status" value="1"/>
</dbReference>
<keyword evidence="6" id="KW-1185">Reference proteome</keyword>
<reference evidence="5" key="1">
    <citation type="submission" date="2024-02" db="EMBL/GenBank/DDBJ databases">
        <authorList>
            <consortium name="ELIXIR-Norway"/>
            <consortium name="Elixir Norway"/>
        </authorList>
    </citation>
    <scope>NUCLEOTIDE SEQUENCE</scope>
</reference>
<dbReference type="PROSITE" id="PS50011">
    <property type="entry name" value="PROTEIN_KINASE_DOM"/>
    <property type="match status" value="1"/>
</dbReference>